<feature type="transmembrane region" description="Helical" evidence="1">
    <location>
        <begin position="86"/>
        <end position="104"/>
    </location>
</feature>
<keyword evidence="1" id="KW-0472">Membrane</keyword>
<keyword evidence="1" id="KW-0812">Transmembrane</keyword>
<sequence length="223" mass="24251">MRMAYASGRSTRLAAGLAVVVTVFLAYSLPPYLTGGTRVPATFGLHYPLLVAHVLLASVAMVGAVVQIWPGLRRRHPTLHRRTGRVYVATAIPAAGCAMVIGAATPFGPVLAVSNVALAALWLWFTVDGFVAARQRRFGAHRRQMLRSATLALSIITNRIWTPVLFVACEPLRDSIFGGNEERFMWAVAGVGAWLGWTVPLLGLQLWLRRRPAEVRARSSIGV</sequence>
<proteinExistence type="predicted"/>
<feature type="transmembrane region" description="Helical" evidence="1">
    <location>
        <begin position="44"/>
        <end position="66"/>
    </location>
</feature>
<dbReference type="EMBL" id="AP027452">
    <property type="protein sequence ID" value="BDY29933.1"/>
    <property type="molecule type" value="Genomic_DNA"/>
</dbReference>
<dbReference type="Proteomes" id="UP001241092">
    <property type="component" value="Chromosome"/>
</dbReference>
<name>A0AAI8TW98_MYCME</name>
<dbReference type="Proteomes" id="UP000465622">
    <property type="component" value="Chromosome"/>
</dbReference>
<evidence type="ECO:0000313" key="2">
    <source>
        <dbReference type="EMBL" id="BBX35024.1"/>
    </source>
</evidence>
<organism evidence="3 5">
    <name type="scientific">Mycolicibacterium mageritense</name>
    <name type="common">Mycobacterium mageritense</name>
    <dbReference type="NCBI Taxonomy" id="53462"/>
    <lineage>
        <taxon>Bacteria</taxon>
        <taxon>Bacillati</taxon>
        <taxon>Actinomycetota</taxon>
        <taxon>Actinomycetes</taxon>
        <taxon>Mycobacteriales</taxon>
        <taxon>Mycobacteriaceae</taxon>
        <taxon>Mycolicibacterium</taxon>
    </lineage>
</organism>
<reference evidence="3" key="3">
    <citation type="submission" date="2023-03" db="EMBL/GenBank/DDBJ databases">
        <title>Draft genome sequence of a Mycolicibacterium mageritense strain H4_3_1 isolated from a hybrid biological-inorganic system reactor.</title>
        <authorList>
            <person name="Feng X."/>
            <person name="Kazama D."/>
            <person name="Sato K."/>
            <person name="Kobayashi H."/>
        </authorList>
    </citation>
    <scope>NUCLEOTIDE SEQUENCE</scope>
    <source>
        <strain evidence="3">H4_3_1</strain>
    </source>
</reference>
<evidence type="ECO:0008006" key="6">
    <source>
        <dbReference type="Google" id="ProtNLM"/>
    </source>
</evidence>
<accession>A0AAI8TW98</accession>
<feature type="transmembrane region" description="Helical" evidence="1">
    <location>
        <begin position="145"/>
        <end position="164"/>
    </location>
</feature>
<dbReference type="Pfam" id="PF10067">
    <property type="entry name" value="DUF2306"/>
    <property type="match status" value="1"/>
</dbReference>
<evidence type="ECO:0000313" key="5">
    <source>
        <dbReference type="Proteomes" id="UP001241092"/>
    </source>
</evidence>
<keyword evidence="1" id="KW-1133">Transmembrane helix</keyword>
<protein>
    <recommendedName>
        <fullName evidence="6">DUF2306 domain-containing protein</fullName>
    </recommendedName>
</protein>
<dbReference type="EMBL" id="AP022567">
    <property type="protein sequence ID" value="BBX35024.1"/>
    <property type="molecule type" value="Genomic_DNA"/>
</dbReference>
<keyword evidence="4" id="KW-1185">Reference proteome</keyword>
<evidence type="ECO:0000256" key="1">
    <source>
        <dbReference type="SAM" id="Phobius"/>
    </source>
</evidence>
<reference evidence="2 4" key="1">
    <citation type="journal article" date="2019" name="Emerg. Microbes Infect.">
        <title>Comprehensive subspecies identification of 175 nontuberculous mycobacteria species based on 7547 genomic profiles.</title>
        <authorList>
            <person name="Matsumoto Y."/>
            <person name="Kinjo T."/>
            <person name="Motooka D."/>
            <person name="Nabeya D."/>
            <person name="Jung N."/>
            <person name="Uechi K."/>
            <person name="Horii T."/>
            <person name="Iida T."/>
            <person name="Fujita J."/>
            <person name="Nakamura S."/>
        </authorList>
    </citation>
    <scope>NUCLEOTIDE SEQUENCE [LARGE SCALE GENOMIC DNA]</scope>
    <source>
        <strain evidence="2 4">JCM 12375</strain>
    </source>
</reference>
<dbReference type="AlphaFoldDB" id="A0AAI8TW98"/>
<gene>
    <name evidence="3" type="ORF">hbim_03876</name>
    <name evidence="2" type="ORF">MMAGJ_43060</name>
</gene>
<dbReference type="InterPro" id="IPR018750">
    <property type="entry name" value="DUF2306_membrane"/>
</dbReference>
<feature type="transmembrane region" description="Helical" evidence="1">
    <location>
        <begin position="184"/>
        <end position="208"/>
    </location>
</feature>
<evidence type="ECO:0000313" key="4">
    <source>
        <dbReference type="Proteomes" id="UP000465622"/>
    </source>
</evidence>
<reference evidence="2" key="2">
    <citation type="submission" date="2020-02" db="EMBL/GenBank/DDBJ databases">
        <authorList>
            <person name="Matsumoto Y."/>
            <person name="Motooka D."/>
            <person name="Nakamura S."/>
        </authorList>
    </citation>
    <scope>NUCLEOTIDE SEQUENCE</scope>
    <source>
        <strain evidence="2">JCM 12375</strain>
    </source>
</reference>
<evidence type="ECO:0000313" key="3">
    <source>
        <dbReference type="EMBL" id="BDY29933.1"/>
    </source>
</evidence>
<feature type="transmembrane region" description="Helical" evidence="1">
    <location>
        <begin position="110"/>
        <end position="133"/>
    </location>
</feature>